<protein>
    <submittedName>
        <fullName evidence="4">Glutathione S-transferase family protein</fullName>
    </submittedName>
</protein>
<reference evidence="4" key="1">
    <citation type="submission" date="2020-09" db="EMBL/GenBank/DDBJ databases">
        <authorList>
            <person name="Yoon J.-W."/>
        </authorList>
    </citation>
    <scope>NUCLEOTIDE SEQUENCE</scope>
    <source>
        <strain evidence="4">KMU-158</strain>
    </source>
</reference>
<name>A0A927C0S6_9GAMM</name>
<feature type="domain" description="GST N-terminal" evidence="2">
    <location>
        <begin position="6"/>
        <end position="85"/>
    </location>
</feature>
<dbReference type="SFLD" id="SFLDG00358">
    <property type="entry name" value="Main_(cytGST)"/>
    <property type="match status" value="1"/>
</dbReference>
<dbReference type="InterPro" id="IPR004045">
    <property type="entry name" value="Glutathione_S-Trfase_N"/>
</dbReference>
<dbReference type="PROSITE" id="PS50404">
    <property type="entry name" value="GST_NTER"/>
    <property type="match status" value="1"/>
</dbReference>
<dbReference type="Proteomes" id="UP000610558">
    <property type="component" value="Unassembled WGS sequence"/>
</dbReference>
<dbReference type="InterPro" id="IPR040079">
    <property type="entry name" value="Glutathione_S-Trfase"/>
</dbReference>
<dbReference type="Pfam" id="PF02798">
    <property type="entry name" value="GST_N"/>
    <property type="match status" value="1"/>
</dbReference>
<dbReference type="InterPro" id="IPR036249">
    <property type="entry name" value="Thioredoxin-like_sf"/>
</dbReference>
<evidence type="ECO:0000259" key="3">
    <source>
        <dbReference type="PROSITE" id="PS50405"/>
    </source>
</evidence>
<sequence>MTTETAKPKLWHCWGSRSLRPLWALEEMGLDYELVNLPFPPRMFQREFLEDNPLGTVPYFTHGEISMTESSGICLYLAERFQQHELMLPIDHPEYGDFLNWLFQSDATLTFPLTLVLRYSQLEAPENRSPKVVEDYAKWFLARLKRLNAHLENREYLCDGRFTIADIAVGFALWLGESLGLAECYAPHVRDYLARIKERPAYKRVENVGIEASSFRPLPYPFGMDLPDLTAR</sequence>
<proteinExistence type="inferred from homology"/>
<dbReference type="EMBL" id="JACXLD010000001">
    <property type="protein sequence ID" value="MBD2857932.1"/>
    <property type="molecule type" value="Genomic_DNA"/>
</dbReference>
<dbReference type="Gene3D" id="1.20.1050.10">
    <property type="match status" value="1"/>
</dbReference>
<dbReference type="CDD" id="cd03046">
    <property type="entry name" value="GST_N_GTT1_like"/>
    <property type="match status" value="1"/>
</dbReference>
<dbReference type="Gene3D" id="3.40.30.10">
    <property type="entry name" value="Glutaredoxin"/>
    <property type="match status" value="1"/>
</dbReference>
<dbReference type="SUPFAM" id="SSF47616">
    <property type="entry name" value="GST C-terminal domain-like"/>
    <property type="match status" value="1"/>
</dbReference>
<organism evidence="4 5">
    <name type="scientific">Spongiibacter pelagi</name>
    <dbReference type="NCBI Taxonomy" id="2760804"/>
    <lineage>
        <taxon>Bacteria</taxon>
        <taxon>Pseudomonadati</taxon>
        <taxon>Pseudomonadota</taxon>
        <taxon>Gammaproteobacteria</taxon>
        <taxon>Cellvibrionales</taxon>
        <taxon>Spongiibacteraceae</taxon>
        <taxon>Spongiibacter</taxon>
    </lineage>
</organism>
<evidence type="ECO:0000259" key="2">
    <source>
        <dbReference type="PROSITE" id="PS50404"/>
    </source>
</evidence>
<dbReference type="RefSeq" id="WP_190762218.1">
    <property type="nucleotide sequence ID" value="NZ_JACXLD010000001.1"/>
</dbReference>
<comment type="caution">
    <text evidence="4">The sequence shown here is derived from an EMBL/GenBank/DDBJ whole genome shotgun (WGS) entry which is preliminary data.</text>
</comment>
<dbReference type="InterPro" id="IPR004046">
    <property type="entry name" value="GST_C"/>
</dbReference>
<dbReference type="SFLD" id="SFLDG01150">
    <property type="entry name" value="Main.1:_Beta-like"/>
    <property type="match status" value="1"/>
</dbReference>
<dbReference type="PROSITE" id="PS50405">
    <property type="entry name" value="GST_CTER"/>
    <property type="match status" value="1"/>
</dbReference>
<gene>
    <name evidence="4" type="ORF">IB286_02855</name>
</gene>
<keyword evidence="5" id="KW-1185">Reference proteome</keyword>
<accession>A0A927C0S6</accession>
<dbReference type="PANTHER" id="PTHR44051:SF21">
    <property type="entry name" value="GLUTATHIONE S-TRANSFERASE FAMILY PROTEIN"/>
    <property type="match status" value="1"/>
</dbReference>
<dbReference type="InterPro" id="IPR010987">
    <property type="entry name" value="Glutathione-S-Trfase_C-like"/>
</dbReference>
<dbReference type="Pfam" id="PF00043">
    <property type="entry name" value="GST_C"/>
    <property type="match status" value="1"/>
</dbReference>
<comment type="similarity">
    <text evidence="1">Belongs to the GST superfamily.</text>
</comment>
<dbReference type="PANTHER" id="PTHR44051">
    <property type="entry name" value="GLUTATHIONE S-TRANSFERASE-RELATED"/>
    <property type="match status" value="1"/>
</dbReference>
<dbReference type="AlphaFoldDB" id="A0A927C0S6"/>
<dbReference type="SUPFAM" id="SSF52833">
    <property type="entry name" value="Thioredoxin-like"/>
    <property type="match status" value="1"/>
</dbReference>
<feature type="domain" description="GST C-terminal" evidence="3">
    <location>
        <begin position="91"/>
        <end position="220"/>
    </location>
</feature>
<dbReference type="InterPro" id="IPR036282">
    <property type="entry name" value="Glutathione-S-Trfase_C_sf"/>
</dbReference>
<evidence type="ECO:0000256" key="1">
    <source>
        <dbReference type="RuleBase" id="RU003494"/>
    </source>
</evidence>
<evidence type="ECO:0000313" key="4">
    <source>
        <dbReference type="EMBL" id="MBD2857932.1"/>
    </source>
</evidence>
<dbReference type="SFLD" id="SFLDS00019">
    <property type="entry name" value="Glutathione_Transferase_(cytos"/>
    <property type="match status" value="1"/>
</dbReference>
<evidence type="ECO:0000313" key="5">
    <source>
        <dbReference type="Proteomes" id="UP000610558"/>
    </source>
</evidence>